<comment type="caution">
    <text evidence="2">The sequence shown here is derived from an EMBL/GenBank/DDBJ whole genome shotgun (WGS) entry which is preliminary data.</text>
</comment>
<name>A0A5B7IL00_PORTR</name>
<sequence length="75" mass="8356">MSGKTQGSHIIHPNDTKSTRTGRERVREGEQHTGPLPPDGVVKGQNNNITRGWACRQGWFEGWEGRGMDREQGQG</sequence>
<accession>A0A5B7IL00</accession>
<feature type="region of interest" description="Disordered" evidence="1">
    <location>
        <begin position="1"/>
        <end position="47"/>
    </location>
</feature>
<dbReference type="EMBL" id="VSRR010061370">
    <property type="protein sequence ID" value="MPC83053.1"/>
    <property type="molecule type" value="Genomic_DNA"/>
</dbReference>
<evidence type="ECO:0000313" key="2">
    <source>
        <dbReference type="EMBL" id="MPC83053.1"/>
    </source>
</evidence>
<gene>
    <name evidence="2" type="ORF">E2C01_077743</name>
</gene>
<proteinExistence type="predicted"/>
<keyword evidence="3" id="KW-1185">Reference proteome</keyword>
<organism evidence="2 3">
    <name type="scientific">Portunus trituberculatus</name>
    <name type="common">Swimming crab</name>
    <name type="synonym">Neptunus trituberculatus</name>
    <dbReference type="NCBI Taxonomy" id="210409"/>
    <lineage>
        <taxon>Eukaryota</taxon>
        <taxon>Metazoa</taxon>
        <taxon>Ecdysozoa</taxon>
        <taxon>Arthropoda</taxon>
        <taxon>Crustacea</taxon>
        <taxon>Multicrustacea</taxon>
        <taxon>Malacostraca</taxon>
        <taxon>Eumalacostraca</taxon>
        <taxon>Eucarida</taxon>
        <taxon>Decapoda</taxon>
        <taxon>Pleocyemata</taxon>
        <taxon>Brachyura</taxon>
        <taxon>Eubrachyura</taxon>
        <taxon>Portunoidea</taxon>
        <taxon>Portunidae</taxon>
        <taxon>Portuninae</taxon>
        <taxon>Portunus</taxon>
    </lineage>
</organism>
<feature type="compositionally biased region" description="Basic and acidic residues" evidence="1">
    <location>
        <begin position="12"/>
        <end position="31"/>
    </location>
</feature>
<protein>
    <submittedName>
        <fullName evidence="2">Uncharacterized protein</fullName>
    </submittedName>
</protein>
<evidence type="ECO:0000256" key="1">
    <source>
        <dbReference type="SAM" id="MobiDB-lite"/>
    </source>
</evidence>
<reference evidence="2 3" key="1">
    <citation type="submission" date="2019-05" db="EMBL/GenBank/DDBJ databases">
        <title>Another draft genome of Portunus trituberculatus and its Hox gene families provides insights of decapod evolution.</title>
        <authorList>
            <person name="Jeong J.-H."/>
            <person name="Song I."/>
            <person name="Kim S."/>
            <person name="Choi T."/>
            <person name="Kim D."/>
            <person name="Ryu S."/>
            <person name="Kim W."/>
        </authorList>
    </citation>
    <scope>NUCLEOTIDE SEQUENCE [LARGE SCALE GENOMIC DNA]</scope>
    <source>
        <tissue evidence="2">Muscle</tissue>
    </source>
</reference>
<evidence type="ECO:0000313" key="3">
    <source>
        <dbReference type="Proteomes" id="UP000324222"/>
    </source>
</evidence>
<dbReference type="AlphaFoldDB" id="A0A5B7IL00"/>
<dbReference type="Proteomes" id="UP000324222">
    <property type="component" value="Unassembled WGS sequence"/>
</dbReference>